<proteinExistence type="predicted"/>
<dbReference type="Proteomes" id="UP001275084">
    <property type="component" value="Unassembled WGS sequence"/>
</dbReference>
<dbReference type="AlphaFoldDB" id="A0AAJ0MKC1"/>
<reference evidence="2" key="1">
    <citation type="journal article" date="2023" name="Mol. Phylogenet. Evol.">
        <title>Genome-scale phylogeny and comparative genomics of the fungal order Sordariales.</title>
        <authorList>
            <person name="Hensen N."/>
            <person name="Bonometti L."/>
            <person name="Westerberg I."/>
            <person name="Brannstrom I.O."/>
            <person name="Guillou S."/>
            <person name="Cros-Aarteil S."/>
            <person name="Calhoun S."/>
            <person name="Haridas S."/>
            <person name="Kuo A."/>
            <person name="Mondo S."/>
            <person name="Pangilinan J."/>
            <person name="Riley R."/>
            <person name="LaButti K."/>
            <person name="Andreopoulos B."/>
            <person name="Lipzen A."/>
            <person name="Chen C."/>
            <person name="Yan M."/>
            <person name="Daum C."/>
            <person name="Ng V."/>
            <person name="Clum A."/>
            <person name="Steindorff A."/>
            <person name="Ohm R.A."/>
            <person name="Martin F."/>
            <person name="Silar P."/>
            <person name="Natvig D.O."/>
            <person name="Lalanne C."/>
            <person name="Gautier V."/>
            <person name="Ament-Velasquez S.L."/>
            <person name="Kruys A."/>
            <person name="Hutchinson M.I."/>
            <person name="Powell A.J."/>
            <person name="Barry K."/>
            <person name="Miller A.N."/>
            <person name="Grigoriev I.V."/>
            <person name="Debuchy R."/>
            <person name="Gladieux P."/>
            <person name="Hiltunen Thoren M."/>
            <person name="Johannesson H."/>
        </authorList>
    </citation>
    <scope>NUCLEOTIDE SEQUENCE</scope>
    <source>
        <strain evidence="2">CBS 955.72</strain>
    </source>
</reference>
<feature type="compositionally biased region" description="Basic and acidic residues" evidence="1">
    <location>
        <begin position="219"/>
        <end position="241"/>
    </location>
</feature>
<feature type="region of interest" description="Disordered" evidence="1">
    <location>
        <begin position="304"/>
        <end position="347"/>
    </location>
</feature>
<evidence type="ECO:0000313" key="2">
    <source>
        <dbReference type="EMBL" id="KAK3363423.1"/>
    </source>
</evidence>
<feature type="compositionally biased region" description="Basic and acidic residues" evidence="1">
    <location>
        <begin position="181"/>
        <end position="212"/>
    </location>
</feature>
<reference evidence="2" key="2">
    <citation type="submission" date="2023-06" db="EMBL/GenBank/DDBJ databases">
        <authorList>
            <consortium name="Lawrence Berkeley National Laboratory"/>
            <person name="Haridas S."/>
            <person name="Hensen N."/>
            <person name="Bonometti L."/>
            <person name="Westerberg I."/>
            <person name="Brannstrom I.O."/>
            <person name="Guillou S."/>
            <person name="Cros-Aarteil S."/>
            <person name="Calhoun S."/>
            <person name="Kuo A."/>
            <person name="Mondo S."/>
            <person name="Pangilinan J."/>
            <person name="Riley R."/>
            <person name="Labutti K."/>
            <person name="Andreopoulos B."/>
            <person name="Lipzen A."/>
            <person name="Chen C."/>
            <person name="Yanf M."/>
            <person name="Daum C."/>
            <person name="Ng V."/>
            <person name="Clum A."/>
            <person name="Steindorff A."/>
            <person name="Ohm R."/>
            <person name="Martin F."/>
            <person name="Silar P."/>
            <person name="Natvig D."/>
            <person name="Lalanne C."/>
            <person name="Gautier V."/>
            <person name="Ament-Velasquez S.L."/>
            <person name="Kruys A."/>
            <person name="Hutchinson M.I."/>
            <person name="Powell A.J."/>
            <person name="Barry K."/>
            <person name="Miller A.N."/>
            <person name="Grigoriev I.V."/>
            <person name="Debuchy R."/>
            <person name="Gladieux P."/>
            <person name="Thoren M.H."/>
            <person name="Johannesson H."/>
        </authorList>
    </citation>
    <scope>NUCLEOTIDE SEQUENCE</scope>
    <source>
        <strain evidence="2">CBS 955.72</strain>
    </source>
</reference>
<dbReference type="InterPro" id="IPR027417">
    <property type="entry name" value="P-loop_NTPase"/>
</dbReference>
<organism evidence="2 3">
    <name type="scientific">Lasiosphaeria hispida</name>
    <dbReference type="NCBI Taxonomy" id="260671"/>
    <lineage>
        <taxon>Eukaryota</taxon>
        <taxon>Fungi</taxon>
        <taxon>Dikarya</taxon>
        <taxon>Ascomycota</taxon>
        <taxon>Pezizomycotina</taxon>
        <taxon>Sordariomycetes</taxon>
        <taxon>Sordariomycetidae</taxon>
        <taxon>Sordariales</taxon>
        <taxon>Lasiosphaeriaceae</taxon>
        <taxon>Lasiosphaeria</taxon>
    </lineage>
</organism>
<accession>A0AAJ0MKC1</accession>
<dbReference type="EMBL" id="JAUIQD010000001">
    <property type="protein sequence ID" value="KAK3363423.1"/>
    <property type="molecule type" value="Genomic_DNA"/>
</dbReference>
<evidence type="ECO:0000313" key="3">
    <source>
        <dbReference type="Proteomes" id="UP001275084"/>
    </source>
</evidence>
<comment type="caution">
    <text evidence="2">The sequence shown here is derived from an EMBL/GenBank/DDBJ whole genome shotgun (WGS) entry which is preliminary data.</text>
</comment>
<dbReference type="Gene3D" id="3.40.50.300">
    <property type="entry name" value="P-loop containing nucleotide triphosphate hydrolases"/>
    <property type="match status" value="1"/>
</dbReference>
<gene>
    <name evidence="2" type="ORF">B0T25DRAFT_492144</name>
</gene>
<evidence type="ECO:0000256" key="1">
    <source>
        <dbReference type="SAM" id="MobiDB-lite"/>
    </source>
</evidence>
<protein>
    <submittedName>
        <fullName evidence="2">Uncharacterized protein</fullName>
    </submittedName>
</protein>
<name>A0AAJ0MKC1_9PEZI</name>
<keyword evidence="3" id="KW-1185">Reference proteome</keyword>
<feature type="region of interest" description="Disordered" evidence="1">
    <location>
        <begin position="168"/>
        <end position="252"/>
    </location>
</feature>
<sequence length="457" mass="50300">MDTQAPPAPSSQAAPRFVLNPLPASTLLDQEFDRRSELKRRGNILTGCAEIDDYVLLGGFERGCVVGVSAEEDDMGMLIGLQTIAHLLTRKSNDGTEPRAMIITILPTSVLLPKLREVLVGQVAVLQRALHDVQARVKGCLENISIARVFDVEGLWEVLRELDKAGSVENTTSEATQAALERQKSDQETPHDVPNDPREKDATEMSDSRLKSDTPLQDHSPDKPPNKPVEKTRPKKPENRRSTSQTPSPLPDLILITHTSVLLKTLFTGRDKATAHDTILHLSTHLHHLTRSPSHGGPLIMLLNSTTSSPAPEAINESNRPPPTHDPASRPRKHPEPTLRSIFSPPLGATTPTGMLVSDRGYHKPSFGLVFAQLLDLHLLCTRVPRRRADVAGLVLPGLVAGNVKGARFAWVVQVLLDEIGVYRVDEGEWGRREREQRWAAVDVEGERVVDMGRTGR</sequence>